<dbReference type="Proteomes" id="UP000183898">
    <property type="component" value="Unassembled WGS sequence"/>
</dbReference>
<protein>
    <submittedName>
        <fullName evidence="1">Uncharacterized protein</fullName>
    </submittedName>
</protein>
<reference evidence="1 2" key="1">
    <citation type="submission" date="2016-10" db="EMBL/GenBank/DDBJ databases">
        <authorList>
            <person name="de Groot N.N."/>
        </authorList>
    </citation>
    <scope>NUCLEOTIDE SEQUENCE [LARGE SCALE GENOMIC DNA]</scope>
    <source>
        <strain evidence="1 2">Nl18</strain>
    </source>
</reference>
<name>A0A1H8KI71_9PROT</name>
<evidence type="ECO:0000313" key="2">
    <source>
        <dbReference type="Proteomes" id="UP000183898"/>
    </source>
</evidence>
<dbReference type="RefSeq" id="WP_074747030.1">
    <property type="nucleotide sequence ID" value="NZ_FOCT01000008.1"/>
</dbReference>
<sequence>MMTDDPTTMSLNWLATLAASKFCRHTAYWKGGWRNRQLAAAAQRAQIDITIFDLGPVVRMGEAFTTEPQELTRFSMLLMKVSDETEIKKAAGFDVQKVLRKETTWGVQVDLSNIQASELDPSSGQSTLEVELLKLPIAGPYLPDEPSLLPHVIADLSALLWLGVQQEVLAERAVLDIKGLTASDEALRYLRRYCGTRNQNLAGVMMLPDAVLRDYYLTLARELQHIAPEKAAEYAQTVSDMLCQGSSVIISAPNYTFTTEPEATSIDQEFGGLRKHRLGLRALTGRHVAWLSNQMEEGLAVWRGEFIGSVLLLQEVIQPLPFTPAHLIRKPIEVLEQYENLPPDSDYIVGFRYAATAALTGSPWLLSSAPLAAAVLRVPLELLKTRLPASAFLRVQPDSLFAPNERLRQLAQLGVGEKLEELVWIERVYDSIGATTPPIIDAVVRHVIKEQNEGGLL</sequence>
<dbReference type="EMBL" id="FOCT01000008">
    <property type="protein sequence ID" value="SEN92575.1"/>
    <property type="molecule type" value="Genomic_DNA"/>
</dbReference>
<proteinExistence type="predicted"/>
<organism evidence="1 2">
    <name type="scientific">Nitrosospira multiformis</name>
    <dbReference type="NCBI Taxonomy" id="1231"/>
    <lineage>
        <taxon>Bacteria</taxon>
        <taxon>Pseudomonadati</taxon>
        <taxon>Pseudomonadota</taxon>
        <taxon>Betaproteobacteria</taxon>
        <taxon>Nitrosomonadales</taxon>
        <taxon>Nitrosomonadaceae</taxon>
        <taxon>Nitrosospira</taxon>
    </lineage>
</organism>
<gene>
    <name evidence="1" type="ORF">SAMN05216404_108154</name>
</gene>
<evidence type="ECO:0000313" key="1">
    <source>
        <dbReference type="EMBL" id="SEN92575.1"/>
    </source>
</evidence>
<dbReference type="AlphaFoldDB" id="A0A1H8KI71"/>
<accession>A0A1H8KI71</accession>